<evidence type="ECO:0000313" key="1">
    <source>
        <dbReference type="EMBL" id="CDF05020.1"/>
    </source>
</evidence>
<proteinExistence type="predicted"/>
<dbReference type="EMBL" id="CBKE010000185">
    <property type="protein sequence ID" value="CDF05020.1"/>
    <property type="molecule type" value="Genomic_DNA"/>
</dbReference>
<name>R7MWQ9_MEGEL</name>
<dbReference type="AlphaFoldDB" id="R7MWQ9"/>
<dbReference type="Proteomes" id="UP000017908">
    <property type="component" value="Unassembled WGS sequence"/>
</dbReference>
<evidence type="ECO:0000313" key="2">
    <source>
        <dbReference type="Proteomes" id="UP000017908"/>
    </source>
</evidence>
<dbReference type="SUPFAM" id="SSF52490">
    <property type="entry name" value="Tubulin nucleotide-binding domain-like"/>
    <property type="match status" value="1"/>
</dbReference>
<organism evidence="1 2">
    <name type="scientific">Megasphaera elsdenii CAG:570</name>
    <dbReference type="NCBI Taxonomy" id="1263087"/>
    <lineage>
        <taxon>Bacteria</taxon>
        <taxon>Bacillati</taxon>
        <taxon>Bacillota</taxon>
        <taxon>Negativicutes</taxon>
        <taxon>Veillonellales</taxon>
        <taxon>Veillonellaceae</taxon>
        <taxon>Megasphaera</taxon>
    </lineage>
</organism>
<dbReference type="Gene3D" id="3.40.50.1440">
    <property type="entry name" value="Tubulin/FtsZ, GTPase domain"/>
    <property type="match status" value="1"/>
</dbReference>
<dbReference type="InterPro" id="IPR036525">
    <property type="entry name" value="Tubulin/FtsZ_GTPase_sf"/>
</dbReference>
<comment type="caution">
    <text evidence="1">The sequence shown here is derived from an EMBL/GenBank/DDBJ whole genome shotgun (WGS) entry which is preliminary data.</text>
</comment>
<accession>R7MWQ9</accession>
<reference evidence="1" key="1">
    <citation type="submission" date="2012-11" db="EMBL/GenBank/DDBJ databases">
        <title>Dependencies among metagenomic species, viruses, plasmids and units of genetic variation.</title>
        <authorList>
            <person name="Nielsen H.B."/>
            <person name="Almeida M."/>
            <person name="Juncker A.S."/>
            <person name="Rasmussen S."/>
            <person name="Li J."/>
            <person name="Sunagawa S."/>
            <person name="Plichta D."/>
            <person name="Gautier L."/>
            <person name="Le Chatelier E."/>
            <person name="Peletier E."/>
            <person name="Bonde I."/>
            <person name="Nielsen T."/>
            <person name="Manichanh C."/>
            <person name="Arumugam M."/>
            <person name="Batto J."/>
            <person name="Santos M.B.Q.D."/>
            <person name="Blom N."/>
            <person name="Borruel N."/>
            <person name="Burgdorf K.S."/>
            <person name="Boumezbeur F."/>
            <person name="Casellas F."/>
            <person name="Dore J."/>
            <person name="Guarner F."/>
            <person name="Hansen T."/>
            <person name="Hildebrand F."/>
            <person name="Kaas R.S."/>
            <person name="Kennedy S."/>
            <person name="Kristiansen K."/>
            <person name="Kultima J.R."/>
            <person name="Leonard P."/>
            <person name="Levenez F."/>
            <person name="Lund O."/>
            <person name="Moumen B."/>
            <person name="Le Paslier D."/>
            <person name="Pons N."/>
            <person name="Pedersen O."/>
            <person name="Prifti E."/>
            <person name="Qin J."/>
            <person name="Raes J."/>
            <person name="Tap J."/>
            <person name="Tims S."/>
            <person name="Ussery D.W."/>
            <person name="Yamada T."/>
            <person name="MetaHit consortium"/>
            <person name="Renault P."/>
            <person name="Sicheritz-Ponten T."/>
            <person name="Bork P."/>
            <person name="Wang J."/>
            <person name="Brunak S."/>
            <person name="Ehrlich S.D."/>
        </authorList>
    </citation>
    <scope>NUCLEOTIDE SEQUENCE [LARGE SCALE GENOMIC DNA]</scope>
</reference>
<sequence>MSYYLIGIGGTGARCMEAFVHLTGAGLLKDNQPVKTIFVDADVSCGNLVRTQQTVDLYRKVRKLSFGPDGIFKNDIINSGFWSPVKKNCNTLDDVFQNTSLINKDSTKPLGMLYESLFTEQERTTNLDKGFRGHPAIGAAVMTEKMDINDEPWKTILPQINADKNAKIFLFASVFGGTGAAGFPTIARLLQAELHKDGEGNCIAKIGGALVLPYFQFPPADAANSNEMQAKVEEFMLNTKSALDYYNKNNLLGPVFTSIYMVGENDLSEVKKFSLGSKDQKNEANIVEMYAALAAFDFFNKPTYDTRGEVPMIGRKEEDRITWDDLPDVCVEGTLKDKMATYIRFLYAYRWNVLESLRKIAQDESYDKYVAWYKDLVKKAGGIDVYHDKEMMERFESLGEYAEHFFAWMHDIIQSSPRHVELVNERVCGACVYDSDDDRKSIFNFFKKETQKFFTLDIYQVVLPVAERKDKLTGKEFWQSLCNYTKKMKKTEAAGSEILMQAIQDICK</sequence>
<protein>
    <submittedName>
        <fullName evidence="1">Uncharacterized protein</fullName>
    </submittedName>
</protein>
<gene>
    <name evidence="1" type="ORF">BN715_01312</name>
</gene>